<evidence type="ECO:0000259" key="12">
    <source>
        <dbReference type="Pfam" id="PF14988"/>
    </source>
</evidence>
<dbReference type="AlphaFoldDB" id="A0A9D3PRY1"/>
<comment type="caution">
    <text evidence="13">The sequence shown here is derived from an EMBL/GenBank/DDBJ whole genome shotgun (WGS) entry which is preliminary data.</text>
</comment>
<organism evidence="13 14">
    <name type="scientific">Megalops atlanticus</name>
    <name type="common">Tarpon</name>
    <name type="synonym">Clupea gigantea</name>
    <dbReference type="NCBI Taxonomy" id="7932"/>
    <lineage>
        <taxon>Eukaryota</taxon>
        <taxon>Metazoa</taxon>
        <taxon>Chordata</taxon>
        <taxon>Craniata</taxon>
        <taxon>Vertebrata</taxon>
        <taxon>Euteleostomi</taxon>
        <taxon>Actinopterygii</taxon>
        <taxon>Neopterygii</taxon>
        <taxon>Teleostei</taxon>
        <taxon>Elopiformes</taxon>
        <taxon>Megalopidae</taxon>
        <taxon>Megalops</taxon>
    </lineage>
</organism>
<dbReference type="PANTHER" id="PTHR14845:SF5">
    <property type="entry name" value="BASAL BODY-ORIENTATION FACTOR 1"/>
    <property type="match status" value="1"/>
</dbReference>
<feature type="region of interest" description="Disordered" evidence="11">
    <location>
        <begin position="465"/>
        <end position="522"/>
    </location>
</feature>
<feature type="coiled-coil region" evidence="10">
    <location>
        <begin position="249"/>
        <end position="301"/>
    </location>
</feature>
<dbReference type="InterPro" id="IPR032777">
    <property type="entry name" value="DUF4515"/>
</dbReference>
<evidence type="ECO:0000256" key="6">
    <source>
        <dbReference type="ARBA" id="ARBA00023069"/>
    </source>
</evidence>
<evidence type="ECO:0000256" key="10">
    <source>
        <dbReference type="SAM" id="Coils"/>
    </source>
</evidence>
<sequence length="522" mass="60298">MPKKKGKKGKKGKGKGKKDGKQESKADKESDIEKAKANAALWEARLDVTERSRVEYREAARKLARANEELTNQQYRAEKDTLDIIGFMKRTDIEKEEKIAQLENQLREQKNKAREDSEQLVAEYTQKINELEEKFSKRSDEFRMIQGELKMIKEFRKKKAHMEQELRDIKESMHLVDKAHKESLSRMEHKFFSEKLRLEKEAEQRIAQLAERAHNEAIVQLDDASRSVFKENIRLNEALSYHMKEAEELRKLTATLAEENESLLQHKETIELMLKENVSQLKEQREEIAELKGKVFSLEQALGLMAREFERESQEAQQRVLVSTELGQGEMAKLQRTLAMREQEMNRVKRLACSIIEQRTDVERFFQDALAQVKREIQASRAQKRQADQQMYLQQIAAARAGRGEYPPIRSSGKNQHSTNCVYGDLEEAEKWAHLHSTKVDISELTWAQKEQVLRLLFAKMNGLKTRKPTQPPALSESSERSHNGSSPTGVMEEPSHGTFITQAPVSSQVSEPRGLPDIKTM</sequence>
<evidence type="ECO:0000256" key="8">
    <source>
        <dbReference type="ARBA" id="ARBA00023273"/>
    </source>
</evidence>
<protein>
    <recommendedName>
        <fullName evidence="3">Basal body-orientation factor 1</fullName>
    </recommendedName>
    <alternativeName>
        <fullName evidence="9">Coiled-coil domain-containing protein 176</fullName>
    </alternativeName>
</protein>
<dbReference type="EMBL" id="JAFDVH010000013">
    <property type="protein sequence ID" value="KAG7466424.1"/>
    <property type="molecule type" value="Genomic_DNA"/>
</dbReference>
<keyword evidence="8" id="KW-0966">Cell projection</keyword>
<evidence type="ECO:0000256" key="4">
    <source>
        <dbReference type="ARBA" id="ARBA00022490"/>
    </source>
</evidence>
<comment type="similarity">
    <text evidence="2">Belongs to the BBOF1 family.</text>
</comment>
<keyword evidence="14" id="KW-1185">Reference proteome</keyword>
<evidence type="ECO:0000256" key="7">
    <source>
        <dbReference type="ARBA" id="ARBA00023212"/>
    </source>
</evidence>
<dbReference type="Pfam" id="PF14988">
    <property type="entry name" value="DUF4515"/>
    <property type="match status" value="1"/>
</dbReference>
<dbReference type="Proteomes" id="UP001046870">
    <property type="component" value="Chromosome 13"/>
</dbReference>
<evidence type="ECO:0000313" key="13">
    <source>
        <dbReference type="EMBL" id="KAG7466424.1"/>
    </source>
</evidence>
<keyword evidence="7" id="KW-0206">Cytoskeleton</keyword>
<reference evidence="13" key="1">
    <citation type="submission" date="2021-01" db="EMBL/GenBank/DDBJ databases">
        <authorList>
            <person name="Zahm M."/>
            <person name="Roques C."/>
            <person name="Cabau C."/>
            <person name="Klopp C."/>
            <person name="Donnadieu C."/>
            <person name="Jouanno E."/>
            <person name="Lampietro C."/>
            <person name="Louis A."/>
            <person name="Herpin A."/>
            <person name="Echchiki A."/>
            <person name="Berthelot C."/>
            <person name="Parey E."/>
            <person name="Roest-Crollius H."/>
            <person name="Braasch I."/>
            <person name="Postlethwait J."/>
            <person name="Bobe J."/>
            <person name="Montfort J."/>
            <person name="Bouchez O."/>
            <person name="Begum T."/>
            <person name="Mejri S."/>
            <person name="Adams A."/>
            <person name="Chen W.-J."/>
            <person name="Guiguen Y."/>
        </authorList>
    </citation>
    <scope>NUCLEOTIDE SEQUENCE</scope>
    <source>
        <strain evidence="13">YG-15Mar2019-1</strain>
        <tissue evidence="13">Brain</tissue>
    </source>
</reference>
<feature type="domain" description="DUF4515" evidence="12">
    <location>
        <begin position="86"/>
        <end position="272"/>
    </location>
</feature>
<feature type="compositionally biased region" description="Polar residues" evidence="11">
    <location>
        <begin position="499"/>
        <end position="511"/>
    </location>
</feature>
<evidence type="ECO:0000256" key="3">
    <source>
        <dbReference type="ARBA" id="ARBA00015392"/>
    </source>
</evidence>
<dbReference type="OrthoDB" id="441129at2759"/>
<comment type="subcellular location">
    <subcellularLocation>
        <location evidence="1">Cytoplasm</location>
        <location evidence="1">Cytoskeleton</location>
        <location evidence="1">Cilium basal body</location>
    </subcellularLocation>
</comment>
<feature type="compositionally biased region" description="Basic residues" evidence="11">
    <location>
        <begin position="1"/>
        <end position="16"/>
    </location>
</feature>
<evidence type="ECO:0000313" key="14">
    <source>
        <dbReference type="Proteomes" id="UP001046870"/>
    </source>
</evidence>
<keyword evidence="5 10" id="KW-0175">Coiled coil</keyword>
<dbReference type="PANTHER" id="PTHR14845">
    <property type="entry name" value="COILED-COIL DOMAIN-CONTAINING 166"/>
    <property type="match status" value="1"/>
</dbReference>
<feature type="region of interest" description="Disordered" evidence="11">
    <location>
        <begin position="1"/>
        <end position="33"/>
    </location>
</feature>
<feature type="coiled-coil region" evidence="10">
    <location>
        <begin position="331"/>
        <end position="390"/>
    </location>
</feature>
<evidence type="ECO:0000256" key="9">
    <source>
        <dbReference type="ARBA" id="ARBA00031573"/>
    </source>
</evidence>
<name>A0A9D3PRY1_MEGAT</name>
<keyword evidence="6" id="KW-0969">Cilium</keyword>
<accession>A0A9D3PRY1</accession>
<keyword evidence="4" id="KW-0963">Cytoplasm</keyword>
<evidence type="ECO:0000256" key="1">
    <source>
        <dbReference type="ARBA" id="ARBA00004120"/>
    </source>
</evidence>
<evidence type="ECO:0000256" key="5">
    <source>
        <dbReference type="ARBA" id="ARBA00023054"/>
    </source>
</evidence>
<proteinExistence type="inferred from homology"/>
<feature type="compositionally biased region" description="Basic and acidic residues" evidence="11">
    <location>
        <begin position="17"/>
        <end position="33"/>
    </location>
</feature>
<evidence type="ECO:0000256" key="2">
    <source>
        <dbReference type="ARBA" id="ARBA00007508"/>
    </source>
</evidence>
<evidence type="ECO:0000256" key="11">
    <source>
        <dbReference type="SAM" id="MobiDB-lite"/>
    </source>
</evidence>
<gene>
    <name evidence="13" type="ORF">MATL_G00164580</name>
</gene>